<feature type="coiled-coil region" evidence="1">
    <location>
        <begin position="27"/>
        <end position="54"/>
    </location>
</feature>
<gene>
    <name evidence="2" type="ORF">GsuE55_20830</name>
</gene>
<name>A0A679FMM0_9BACL</name>
<accession>A0A679FMM0</accession>
<proteinExistence type="predicted"/>
<evidence type="ECO:0000313" key="2">
    <source>
        <dbReference type="EMBL" id="BBW97250.1"/>
    </source>
</evidence>
<evidence type="ECO:0000256" key="1">
    <source>
        <dbReference type="SAM" id="Coils"/>
    </source>
</evidence>
<dbReference type="Proteomes" id="UP000501421">
    <property type="component" value="Chromosome"/>
</dbReference>
<dbReference type="RefSeq" id="WP_031405301.1">
    <property type="nucleotide sequence ID" value="NZ_AP022557.1"/>
</dbReference>
<sequence>MCVKCDGTGRRYTRVMNGAWLVTACDCEYAERLRQKEETKLQEWRKRLAEACERLGITEDIVWEEGDRVGHPL</sequence>
<dbReference type="EMBL" id="AP022557">
    <property type="protein sequence ID" value="BBW97250.1"/>
    <property type="molecule type" value="Genomic_DNA"/>
</dbReference>
<keyword evidence="3" id="KW-1185">Reference proteome</keyword>
<protein>
    <submittedName>
        <fullName evidence="2">Uncharacterized protein</fullName>
    </submittedName>
</protein>
<reference evidence="3" key="1">
    <citation type="journal article" date="2020" name="Microbiol. Resour. Announc.">
        <title>Complete Genome Sequence of Geobacillus sp. Strain E55-1, Isolated from Mine Geyser in Japan.</title>
        <authorList>
            <person name="Miyazaki K."/>
            <person name="Hase E."/>
            <person name="Tokito N."/>
        </authorList>
    </citation>
    <scope>NUCLEOTIDE SEQUENCE [LARGE SCALE GENOMIC DNA]</scope>
    <source>
        <strain evidence="3">E55-1</strain>
    </source>
</reference>
<organism evidence="2 3">
    <name type="scientific">Geobacillus subterraneus</name>
    <dbReference type="NCBI Taxonomy" id="129338"/>
    <lineage>
        <taxon>Bacteria</taxon>
        <taxon>Bacillati</taxon>
        <taxon>Bacillota</taxon>
        <taxon>Bacilli</taxon>
        <taxon>Bacillales</taxon>
        <taxon>Anoxybacillaceae</taxon>
        <taxon>Geobacillus</taxon>
    </lineage>
</organism>
<keyword evidence="1" id="KW-0175">Coiled coil</keyword>
<evidence type="ECO:0000313" key="3">
    <source>
        <dbReference type="Proteomes" id="UP000501421"/>
    </source>
</evidence>
<dbReference type="AlphaFoldDB" id="A0A679FMM0"/>
<dbReference type="PROSITE" id="PS51257">
    <property type="entry name" value="PROKAR_LIPOPROTEIN"/>
    <property type="match status" value="1"/>
</dbReference>